<evidence type="ECO:0000313" key="3">
    <source>
        <dbReference type="Proteomes" id="UP000236729"/>
    </source>
</evidence>
<dbReference type="Proteomes" id="UP000236729">
    <property type="component" value="Unassembled WGS sequence"/>
</dbReference>
<proteinExistence type="predicted"/>
<evidence type="ECO:0000313" key="2">
    <source>
        <dbReference type="EMBL" id="SEG33273.1"/>
    </source>
</evidence>
<accession>A0A1H5Z9S4</accession>
<sequence length="56" mass="5528">NVVASRIANANDTAPAADTGTPTASNTGRINSPINGSATYPVTNVVNVIATCAPES</sequence>
<feature type="compositionally biased region" description="Polar residues" evidence="1">
    <location>
        <begin position="25"/>
        <end position="37"/>
    </location>
</feature>
<dbReference type="AlphaFoldDB" id="A0A1H5Z9S4"/>
<feature type="region of interest" description="Disordered" evidence="1">
    <location>
        <begin position="1"/>
        <end position="37"/>
    </location>
</feature>
<reference evidence="3" key="1">
    <citation type="submission" date="2016-10" db="EMBL/GenBank/DDBJ databases">
        <authorList>
            <person name="Varghese N."/>
            <person name="Submissions S."/>
        </authorList>
    </citation>
    <scope>NUCLEOTIDE SEQUENCE [LARGE SCALE GENOMIC DNA]</scope>
    <source>
        <strain evidence="3">ATCC 20501</strain>
    </source>
</reference>
<dbReference type="EMBL" id="FNVB01000003">
    <property type="protein sequence ID" value="SEG33273.1"/>
    <property type="molecule type" value="Genomic_DNA"/>
</dbReference>
<feature type="non-terminal residue" evidence="2">
    <location>
        <position position="1"/>
    </location>
</feature>
<feature type="compositionally biased region" description="Low complexity" evidence="1">
    <location>
        <begin position="8"/>
        <end position="24"/>
    </location>
</feature>
<evidence type="ECO:0000256" key="1">
    <source>
        <dbReference type="SAM" id="MobiDB-lite"/>
    </source>
</evidence>
<organism evidence="2 3">
    <name type="scientific">Saccharopolyspora kobensis</name>
    <dbReference type="NCBI Taxonomy" id="146035"/>
    <lineage>
        <taxon>Bacteria</taxon>
        <taxon>Bacillati</taxon>
        <taxon>Actinomycetota</taxon>
        <taxon>Actinomycetes</taxon>
        <taxon>Pseudonocardiales</taxon>
        <taxon>Pseudonocardiaceae</taxon>
        <taxon>Saccharopolyspora</taxon>
    </lineage>
</organism>
<gene>
    <name evidence="2" type="ORF">SAMN02982929_01742</name>
</gene>
<name>A0A1H5Z9S4_9PSEU</name>
<protein>
    <submittedName>
        <fullName evidence="2">Uncharacterized protein</fullName>
    </submittedName>
</protein>